<evidence type="ECO:0000256" key="4">
    <source>
        <dbReference type="ARBA" id="ARBA00022801"/>
    </source>
</evidence>
<dbReference type="PANTHER" id="PTHR10030:SF37">
    <property type="entry name" value="ALPHA-L-FUCOSIDASE-RELATED"/>
    <property type="match status" value="1"/>
</dbReference>
<evidence type="ECO:0000256" key="1">
    <source>
        <dbReference type="ARBA" id="ARBA00007951"/>
    </source>
</evidence>
<keyword evidence="5" id="KW-0326">Glycosidase</keyword>
<evidence type="ECO:0000256" key="6">
    <source>
        <dbReference type="SAM" id="SignalP"/>
    </source>
</evidence>
<dbReference type="Pfam" id="PF01120">
    <property type="entry name" value="Alpha_L_fucos"/>
    <property type="match status" value="1"/>
</dbReference>
<feature type="chain" id="PRO_5011536654" description="alpha-L-fucosidase" evidence="6">
    <location>
        <begin position="24"/>
        <end position="468"/>
    </location>
</feature>
<dbReference type="EC" id="3.2.1.51" evidence="2"/>
<dbReference type="InterPro" id="IPR057739">
    <property type="entry name" value="Glyco_hydro_29_N"/>
</dbReference>
<keyword evidence="3 6" id="KW-0732">Signal</keyword>
<accession>A0A1H7GZR2</accession>
<dbReference type="Proteomes" id="UP000198984">
    <property type="component" value="Unassembled WGS sequence"/>
</dbReference>
<dbReference type="InterPro" id="IPR000933">
    <property type="entry name" value="Glyco_hydro_29"/>
</dbReference>
<dbReference type="GO" id="GO:0016139">
    <property type="term" value="P:glycoside catabolic process"/>
    <property type="evidence" value="ECO:0007669"/>
    <property type="project" value="TreeGrafter"/>
</dbReference>
<keyword evidence="9" id="KW-1185">Reference proteome</keyword>
<name>A0A1H7GZR2_9BACT</name>
<comment type="similarity">
    <text evidence="1">Belongs to the glycosyl hydrolase 29 family.</text>
</comment>
<dbReference type="STRING" id="573321.SAMN04488505_101183"/>
<dbReference type="Pfam" id="PF00754">
    <property type="entry name" value="F5_F8_type_C"/>
    <property type="match status" value="1"/>
</dbReference>
<proteinExistence type="inferred from homology"/>
<dbReference type="PANTHER" id="PTHR10030">
    <property type="entry name" value="ALPHA-L-FUCOSIDASE"/>
    <property type="match status" value="1"/>
</dbReference>
<dbReference type="SUPFAM" id="SSF51445">
    <property type="entry name" value="(Trans)glycosidases"/>
    <property type="match status" value="1"/>
</dbReference>
<dbReference type="GO" id="GO:0005764">
    <property type="term" value="C:lysosome"/>
    <property type="evidence" value="ECO:0007669"/>
    <property type="project" value="TreeGrafter"/>
</dbReference>
<sequence length="468" mass="53077">MKKQFIISLGTGLWLLLGSIVHAQTAAPKGKDLHALQQSFVDLRFGMFIHFNIPTFMQDDWADPDASPAIFNPTKLNCEQWAQAAKSANMSYGCLTTKHHSGFCIWNTKTTDYNVMNSPLKRDVVKEYTDAFRAKGLKVMLYYSILDTHHKLRPGCITKQHIQMIKAQLRELLTQYGEITALIIDGWDAPWSRISYDDVPFEEIYNLIKSIQPNCLVMDLNAAKYPAEGLFYTDIKSYEQGAGQHISTATNRLPALACLPINDAWFWKPYFPDQPVKDPAKLIADDIVPYNKAWCNFILNVAPNREGLIDDNALAALKAMGQSWKNEGAVAPLPPVEAPIISSNLAKKQATAGSWSNDMNIMDFANDDNFRSSWQSNPSVKAPWLEVDLNKEQGFNMITIVEDKPRIKKYRLEYNLNGEWLPLLSSESKGRVNVHRFNRVWGNRIRILIDSYSEPPAIAELGVYNERK</sequence>
<dbReference type="RefSeq" id="WP_089906278.1">
    <property type="nucleotide sequence ID" value="NZ_FOBB01000001.1"/>
</dbReference>
<feature type="signal peptide" evidence="6">
    <location>
        <begin position="1"/>
        <end position="23"/>
    </location>
</feature>
<dbReference type="GO" id="GO:0004560">
    <property type="term" value="F:alpha-L-fucosidase activity"/>
    <property type="evidence" value="ECO:0007669"/>
    <property type="project" value="InterPro"/>
</dbReference>
<evidence type="ECO:0000256" key="3">
    <source>
        <dbReference type="ARBA" id="ARBA00022729"/>
    </source>
</evidence>
<dbReference type="OrthoDB" id="107551at2"/>
<evidence type="ECO:0000313" key="8">
    <source>
        <dbReference type="EMBL" id="SEK42967.1"/>
    </source>
</evidence>
<dbReference type="Gene3D" id="3.20.20.80">
    <property type="entry name" value="Glycosidases"/>
    <property type="match status" value="1"/>
</dbReference>
<dbReference type="InterPro" id="IPR000421">
    <property type="entry name" value="FA58C"/>
</dbReference>
<dbReference type="AlphaFoldDB" id="A0A1H7GZR2"/>
<gene>
    <name evidence="8" type="ORF">SAMN04488505_101183</name>
</gene>
<dbReference type="Gene3D" id="2.60.120.260">
    <property type="entry name" value="Galactose-binding domain-like"/>
    <property type="match status" value="1"/>
</dbReference>
<protein>
    <recommendedName>
        <fullName evidence="2">alpha-L-fucosidase</fullName>
        <ecNumber evidence="2">3.2.1.51</ecNumber>
    </recommendedName>
</protein>
<feature type="domain" description="F5/8 type C" evidence="7">
    <location>
        <begin position="333"/>
        <end position="466"/>
    </location>
</feature>
<dbReference type="SUPFAM" id="SSF49785">
    <property type="entry name" value="Galactose-binding domain-like"/>
    <property type="match status" value="1"/>
</dbReference>
<reference evidence="8 9" key="1">
    <citation type="submission" date="2016-10" db="EMBL/GenBank/DDBJ databases">
        <authorList>
            <person name="de Groot N.N."/>
        </authorList>
    </citation>
    <scope>NUCLEOTIDE SEQUENCE [LARGE SCALE GENOMIC DNA]</scope>
    <source>
        <strain evidence="8 9">DSM 21039</strain>
    </source>
</reference>
<dbReference type="PROSITE" id="PS50022">
    <property type="entry name" value="FA58C_3"/>
    <property type="match status" value="1"/>
</dbReference>
<keyword evidence="4" id="KW-0378">Hydrolase</keyword>
<organism evidence="8 9">
    <name type="scientific">Chitinophaga rupis</name>
    <dbReference type="NCBI Taxonomy" id="573321"/>
    <lineage>
        <taxon>Bacteria</taxon>
        <taxon>Pseudomonadati</taxon>
        <taxon>Bacteroidota</taxon>
        <taxon>Chitinophagia</taxon>
        <taxon>Chitinophagales</taxon>
        <taxon>Chitinophagaceae</taxon>
        <taxon>Chitinophaga</taxon>
    </lineage>
</organism>
<dbReference type="InterPro" id="IPR008979">
    <property type="entry name" value="Galactose-bd-like_sf"/>
</dbReference>
<evidence type="ECO:0000313" key="9">
    <source>
        <dbReference type="Proteomes" id="UP000198984"/>
    </source>
</evidence>
<evidence type="ECO:0000259" key="7">
    <source>
        <dbReference type="PROSITE" id="PS50022"/>
    </source>
</evidence>
<dbReference type="InterPro" id="IPR017853">
    <property type="entry name" value="GH"/>
</dbReference>
<dbReference type="EMBL" id="FOBB01000001">
    <property type="protein sequence ID" value="SEK42967.1"/>
    <property type="molecule type" value="Genomic_DNA"/>
</dbReference>
<dbReference type="GO" id="GO:0006004">
    <property type="term" value="P:fucose metabolic process"/>
    <property type="evidence" value="ECO:0007669"/>
    <property type="project" value="TreeGrafter"/>
</dbReference>
<dbReference type="SMART" id="SM00812">
    <property type="entry name" value="Alpha_L_fucos"/>
    <property type="match status" value="1"/>
</dbReference>
<evidence type="ECO:0000256" key="2">
    <source>
        <dbReference type="ARBA" id="ARBA00012662"/>
    </source>
</evidence>
<evidence type="ECO:0000256" key="5">
    <source>
        <dbReference type="ARBA" id="ARBA00023295"/>
    </source>
</evidence>